<dbReference type="GeneID" id="71763203"/>
<proteinExistence type="predicted"/>
<dbReference type="Proteomes" id="UP001500962">
    <property type="component" value="Unassembled WGS sequence"/>
</dbReference>
<evidence type="ECO:0000256" key="1">
    <source>
        <dbReference type="SAM" id="MobiDB-lite"/>
    </source>
</evidence>
<reference evidence="3" key="2">
    <citation type="submission" date="2022-04" db="EMBL/GenBank/DDBJ databases">
        <title>Sequencing and genomic assembly of Halococcus dombrowskii.</title>
        <authorList>
            <person name="Lim S.W."/>
            <person name="MacLea K.S."/>
        </authorList>
    </citation>
    <scope>NUCLEOTIDE SEQUENCE</scope>
    <source>
        <strain evidence="3">H4</strain>
        <plasmid evidence="3">unnamed1</plasmid>
    </source>
</reference>
<accession>A0AAV3SAY9</accession>
<dbReference type="AlphaFoldDB" id="A0AAV3SAY9"/>
<gene>
    <name evidence="2" type="ORF">GCM10008985_00440</name>
    <name evidence="3" type="ORF">MUK72_15105</name>
</gene>
<reference evidence="2" key="3">
    <citation type="submission" date="2023-12" db="EMBL/GenBank/DDBJ databases">
        <authorList>
            <person name="Sun Q."/>
            <person name="Inoue M."/>
        </authorList>
    </citation>
    <scope>NUCLEOTIDE SEQUENCE</scope>
    <source>
        <strain evidence="2">JCM 12289</strain>
    </source>
</reference>
<sequence length="165" mass="18307">MSSTSADGDEGQTRDCPDCGSEMEYDVIKEAGNEQQTTLYEGWWCSSCRCGMVACEHCDGLHHPDFICEPERKARLEAAKEKYGSTAKVPGHGLVPLEECETIGKGTPVYIIDDGCPEDDCDGDLVFEMVKTSDFAKGRRPEAEYQPICDYCSKFDDGECSHRRP</sequence>
<keyword evidence="4" id="KW-1185">Reference proteome</keyword>
<geneLocation type="plasmid" evidence="3 4">
    <name>unnamed1</name>
</geneLocation>
<evidence type="ECO:0000313" key="5">
    <source>
        <dbReference type="Proteomes" id="UP001500962"/>
    </source>
</evidence>
<dbReference type="RefSeq" id="WP_244705942.1">
    <property type="nucleotide sequence ID" value="NZ_BAAADN010000001.1"/>
</dbReference>
<feature type="region of interest" description="Disordered" evidence="1">
    <location>
        <begin position="1"/>
        <end position="20"/>
    </location>
</feature>
<evidence type="ECO:0008006" key="6">
    <source>
        <dbReference type="Google" id="ProtNLM"/>
    </source>
</evidence>
<dbReference type="EMBL" id="CP095006">
    <property type="protein sequence ID" value="UOO96847.1"/>
    <property type="molecule type" value="Genomic_DNA"/>
</dbReference>
<dbReference type="EMBL" id="BAAADN010000001">
    <property type="protein sequence ID" value="GAA0449008.1"/>
    <property type="molecule type" value="Genomic_DNA"/>
</dbReference>
<reference evidence="2" key="1">
    <citation type="journal article" date="2014" name="Int. J. Syst. Evol. Microbiol.">
        <title>Complete genome sequence of Corynebacterium casei LMG S-19264T (=DSM 44701T), isolated from a smear-ripened cheese.</title>
        <authorList>
            <consortium name="US DOE Joint Genome Institute (JGI-PGF)"/>
            <person name="Walter F."/>
            <person name="Albersmeier A."/>
            <person name="Kalinowski J."/>
            <person name="Ruckert C."/>
        </authorList>
    </citation>
    <scope>NUCLEOTIDE SEQUENCE</scope>
    <source>
        <strain evidence="2">JCM 12289</strain>
    </source>
</reference>
<dbReference type="Proteomes" id="UP000830542">
    <property type="component" value="Plasmid unnamed1"/>
</dbReference>
<organism evidence="2 5">
    <name type="scientific">Halococcus dombrowskii</name>
    <dbReference type="NCBI Taxonomy" id="179637"/>
    <lineage>
        <taxon>Archaea</taxon>
        <taxon>Methanobacteriati</taxon>
        <taxon>Methanobacteriota</taxon>
        <taxon>Stenosarchaea group</taxon>
        <taxon>Halobacteria</taxon>
        <taxon>Halobacteriales</taxon>
        <taxon>Halococcaceae</taxon>
        <taxon>Halococcus</taxon>
    </lineage>
</organism>
<name>A0AAV3SAY9_HALDO</name>
<keyword evidence="3" id="KW-0614">Plasmid</keyword>
<evidence type="ECO:0000313" key="2">
    <source>
        <dbReference type="EMBL" id="GAA0449008.1"/>
    </source>
</evidence>
<dbReference type="KEGG" id="hdo:MUK72_15105"/>
<evidence type="ECO:0000313" key="4">
    <source>
        <dbReference type="Proteomes" id="UP000830542"/>
    </source>
</evidence>
<evidence type="ECO:0000313" key="3">
    <source>
        <dbReference type="EMBL" id="UOO96847.1"/>
    </source>
</evidence>
<protein>
    <recommendedName>
        <fullName evidence="6">Small CPxCG-related zinc finger protein</fullName>
    </recommendedName>
</protein>